<dbReference type="CDD" id="cd01671">
    <property type="entry name" value="CARD"/>
    <property type="match status" value="1"/>
</dbReference>
<accession>A0A2G8LBE2</accession>
<dbReference type="InterPro" id="IPR011029">
    <property type="entry name" value="DEATH-like_dom_sf"/>
</dbReference>
<organism evidence="4 5">
    <name type="scientific">Stichopus japonicus</name>
    <name type="common">Sea cucumber</name>
    <dbReference type="NCBI Taxonomy" id="307972"/>
    <lineage>
        <taxon>Eukaryota</taxon>
        <taxon>Metazoa</taxon>
        <taxon>Echinodermata</taxon>
        <taxon>Eleutherozoa</taxon>
        <taxon>Echinozoa</taxon>
        <taxon>Holothuroidea</taxon>
        <taxon>Aspidochirotacea</taxon>
        <taxon>Aspidochirotida</taxon>
        <taxon>Stichopodidae</taxon>
        <taxon>Apostichopus</taxon>
    </lineage>
</organism>
<dbReference type="Gene3D" id="1.10.533.10">
    <property type="entry name" value="Death Domain, Fas"/>
    <property type="match status" value="2"/>
</dbReference>
<evidence type="ECO:0000313" key="4">
    <source>
        <dbReference type="EMBL" id="PIK57586.1"/>
    </source>
</evidence>
<dbReference type="GO" id="GO:0042981">
    <property type="term" value="P:regulation of apoptotic process"/>
    <property type="evidence" value="ECO:0007669"/>
    <property type="project" value="InterPro"/>
</dbReference>
<sequence>MLSMYRVALINNLRPFEMIKHLRENMVVNAERAKEMRRAGRGNKVTTGEVIIDELLTRGGREFDVFVIGLKKQHVNVFADLLEDKHESKLINIIEPTSRQLGHHWKRLSLELGTAGFVPKVETKYNKVREQALYSLILWEDSSGIAATERRLLDGLQALQMKWALASIKKISNPKSGKKKKGKKKKSGKKKK</sequence>
<name>A0A2G8LBE2_STIJA</name>
<evidence type="ECO:0000313" key="5">
    <source>
        <dbReference type="Proteomes" id="UP000230750"/>
    </source>
</evidence>
<evidence type="ECO:0000259" key="3">
    <source>
        <dbReference type="PROSITE" id="PS50209"/>
    </source>
</evidence>
<dbReference type="EMBL" id="MRZV01000138">
    <property type="protein sequence ID" value="PIK57586.1"/>
    <property type="molecule type" value="Genomic_DNA"/>
</dbReference>
<dbReference type="Pfam" id="PF00531">
    <property type="entry name" value="Death"/>
    <property type="match status" value="1"/>
</dbReference>
<dbReference type="InterPro" id="IPR001315">
    <property type="entry name" value="CARD"/>
</dbReference>
<dbReference type="Proteomes" id="UP000230750">
    <property type="component" value="Unassembled WGS sequence"/>
</dbReference>
<evidence type="ECO:0000259" key="2">
    <source>
        <dbReference type="PROSITE" id="PS50017"/>
    </source>
</evidence>
<gene>
    <name evidence="4" type="ORF">BSL78_05494</name>
</gene>
<keyword evidence="5" id="KW-1185">Reference proteome</keyword>
<proteinExistence type="predicted"/>
<protein>
    <recommendedName>
        <fullName evidence="6">Death domain-containing protein</fullName>
    </recommendedName>
</protein>
<evidence type="ECO:0000256" key="1">
    <source>
        <dbReference type="SAM" id="MobiDB-lite"/>
    </source>
</evidence>
<feature type="domain" description="CARD" evidence="3">
    <location>
        <begin position="1"/>
        <end position="85"/>
    </location>
</feature>
<dbReference type="SUPFAM" id="SSF47986">
    <property type="entry name" value="DEATH domain"/>
    <property type="match status" value="2"/>
</dbReference>
<dbReference type="InterPro" id="IPR000488">
    <property type="entry name" value="Death_dom"/>
</dbReference>
<feature type="domain" description="Death" evidence="2">
    <location>
        <begin position="101"/>
        <end position="172"/>
    </location>
</feature>
<feature type="compositionally biased region" description="Basic residues" evidence="1">
    <location>
        <begin position="176"/>
        <end position="192"/>
    </location>
</feature>
<dbReference type="PROSITE" id="PS50209">
    <property type="entry name" value="CARD"/>
    <property type="match status" value="1"/>
</dbReference>
<dbReference type="OrthoDB" id="10044788at2759"/>
<dbReference type="PROSITE" id="PS50017">
    <property type="entry name" value="DEATH_DOMAIN"/>
    <property type="match status" value="1"/>
</dbReference>
<reference evidence="4 5" key="1">
    <citation type="journal article" date="2017" name="PLoS Biol.">
        <title>The sea cucumber genome provides insights into morphological evolution and visceral regeneration.</title>
        <authorList>
            <person name="Zhang X."/>
            <person name="Sun L."/>
            <person name="Yuan J."/>
            <person name="Sun Y."/>
            <person name="Gao Y."/>
            <person name="Zhang L."/>
            <person name="Li S."/>
            <person name="Dai H."/>
            <person name="Hamel J.F."/>
            <person name="Liu C."/>
            <person name="Yu Y."/>
            <person name="Liu S."/>
            <person name="Lin W."/>
            <person name="Guo K."/>
            <person name="Jin S."/>
            <person name="Xu P."/>
            <person name="Storey K.B."/>
            <person name="Huan P."/>
            <person name="Zhang T."/>
            <person name="Zhou Y."/>
            <person name="Zhang J."/>
            <person name="Lin C."/>
            <person name="Li X."/>
            <person name="Xing L."/>
            <person name="Huo D."/>
            <person name="Sun M."/>
            <person name="Wang L."/>
            <person name="Mercier A."/>
            <person name="Li F."/>
            <person name="Yang H."/>
            <person name="Xiang J."/>
        </authorList>
    </citation>
    <scope>NUCLEOTIDE SEQUENCE [LARGE SCALE GENOMIC DNA]</scope>
    <source>
        <strain evidence="4">Shaxun</strain>
        <tissue evidence="4">Muscle</tissue>
    </source>
</reference>
<comment type="caution">
    <text evidence="4">The sequence shown here is derived from an EMBL/GenBank/DDBJ whole genome shotgun (WGS) entry which is preliminary data.</text>
</comment>
<feature type="region of interest" description="Disordered" evidence="1">
    <location>
        <begin position="170"/>
        <end position="192"/>
    </location>
</feature>
<dbReference type="GO" id="GO:0007165">
    <property type="term" value="P:signal transduction"/>
    <property type="evidence" value="ECO:0007669"/>
    <property type="project" value="InterPro"/>
</dbReference>
<dbReference type="AlphaFoldDB" id="A0A2G8LBE2"/>
<evidence type="ECO:0008006" key="6">
    <source>
        <dbReference type="Google" id="ProtNLM"/>
    </source>
</evidence>